<organism evidence="3 4">
    <name type="scientific">Tetradesmus obliquus</name>
    <name type="common">Green alga</name>
    <name type="synonym">Acutodesmus obliquus</name>
    <dbReference type="NCBI Taxonomy" id="3088"/>
    <lineage>
        <taxon>Eukaryota</taxon>
        <taxon>Viridiplantae</taxon>
        <taxon>Chlorophyta</taxon>
        <taxon>core chlorophytes</taxon>
        <taxon>Chlorophyceae</taxon>
        <taxon>CS clade</taxon>
        <taxon>Sphaeropleales</taxon>
        <taxon>Scenedesmaceae</taxon>
        <taxon>Tetradesmus</taxon>
    </lineage>
</organism>
<evidence type="ECO:0000256" key="2">
    <source>
        <dbReference type="SAM" id="MobiDB-lite"/>
    </source>
</evidence>
<evidence type="ECO:0000256" key="1">
    <source>
        <dbReference type="SAM" id="Coils"/>
    </source>
</evidence>
<feature type="region of interest" description="Disordered" evidence="2">
    <location>
        <begin position="1"/>
        <end position="38"/>
    </location>
</feature>
<reference evidence="3 4" key="1">
    <citation type="submission" date="2016-10" db="EMBL/GenBank/DDBJ databases">
        <authorList>
            <person name="Cai Z."/>
        </authorList>
    </citation>
    <scope>NUCLEOTIDE SEQUENCE [LARGE SCALE GENOMIC DNA]</scope>
</reference>
<dbReference type="EMBL" id="FNXT01001221">
    <property type="protein sequence ID" value="SZX74931.1"/>
    <property type="molecule type" value="Genomic_DNA"/>
</dbReference>
<feature type="coiled-coil region" evidence="1">
    <location>
        <begin position="105"/>
        <end position="188"/>
    </location>
</feature>
<feature type="compositionally biased region" description="Low complexity" evidence="2">
    <location>
        <begin position="22"/>
        <end position="31"/>
    </location>
</feature>
<dbReference type="Proteomes" id="UP000256970">
    <property type="component" value="Unassembled WGS sequence"/>
</dbReference>
<keyword evidence="4" id="KW-1185">Reference proteome</keyword>
<accession>A0A383WBW9</accession>
<sequence>MVLLSRPGILASVPEEEEGPREQQQPKQQQKPPLPDSFTNQSILRRVRDDIKQVLVNSWELRELNRTAPRASQATLEWLALPRRARIQQQVNCGLHDVTDFARWKAAQLAKRRKAEQLAAQQQQQLAAAEREALQGWHRQKEQLGQQLHEVRQQQLMQRKELARRSAAAATQQAKADLQLLKEQQERRRLHAAALKERLTATRIDTRLH</sequence>
<dbReference type="AlphaFoldDB" id="A0A383WBW9"/>
<name>A0A383WBW9_TETOB</name>
<evidence type="ECO:0000313" key="4">
    <source>
        <dbReference type="Proteomes" id="UP000256970"/>
    </source>
</evidence>
<gene>
    <name evidence="3" type="ORF">BQ4739_LOCUS15248</name>
</gene>
<keyword evidence="1" id="KW-0175">Coiled coil</keyword>
<protein>
    <submittedName>
        <fullName evidence="3">Uncharacterized protein</fullName>
    </submittedName>
</protein>
<proteinExistence type="predicted"/>
<evidence type="ECO:0000313" key="3">
    <source>
        <dbReference type="EMBL" id="SZX74931.1"/>
    </source>
</evidence>